<evidence type="ECO:0000256" key="3">
    <source>
        <dbReference type="ARBA" id="ARBA00023242"/>
    </source>
</evidence>
<dbReference type="PANTHER" id="PTHR21286">
    <property type="entry name" value="NUCLEAR PORE COMPLEX PROTEIN NUP160"/>
    <property type="match status" value="1"/>
</dbReference>
<dbReference type="Pfam" id="PF11715">
    <property type="entry name" value="Beta-prop_Nup120_160"/>
    <property type="match status" value="1"/>
</dbReference>
<dbReference type="InterPro" id="IPR056547">
    <property type="entry name" value="NUP160_helical"/>
</dbReference>
<keyword evidence="3" id="KW-0539">Nucleus</keyword>
<dbReference type="PANTHER" id="PTHR21286:SF0">
    <property type="entry name" value="NUCLEAR PORE COMPLEX PROTEIN NUP160"/>
    <property type="match status" value="1"/>
</dbReference>
<comment type="caution">
    <text evidence="9">The sequence shown here is derived from an EMBL/GenBank/DDBJ whole genome shotgun (WGS) entry which is preliminary data.</text>
</comment>
<name>A0ABP0EY20_CLALP</name>
<sequence length="1343" mass="151416">MPNKIIPQLLRLEVPVYLNEISSELRRCQEIIINEGQADPKFAESCSYPDFGGGEEITKDGDETSTIFWKTRGNTLELFEYSLNADLLHNHFSIVFQNSKVLPGVVVSCTNNHLFILFATIHGAHRIVLSGGQNRNKGLSVLSGLTESTFSASSNNFYFTQLEQVTCFTAGILKCARQSGGAVFIFGQNSASIAVVKMPLKGQSSLVKLNQSSRISRIWSGINPWASSGADETPFGLAMVNSKNPSAIVACNDCKLRVMSCQTQEYVAQFNLAEYFQDDFQEKEQAQNHKIRSVKNADNDNLLISIYLSIGEDSVFLNFDFNSENNSLHHISTIYCCSETELALRLIDYQVSPSGKLWALWTDTADETSLAVCDINKMIWHDVALSQAPPQEVIVPEEQSVQEYFVKQLFVSGNFSHISIAKALSIQQRSVVSHRNTTWKLLRDNTIKAINNEVEALLPEDESASETQRAEVELGAWQSFYQSCVQYQQHVCKPLGLTTSSSGNICVVKKEHISYLVPVSSLEAVCRGANPTVCSSSLPEDENLEDLGKLVNCLSLLANILGQEFIDYLLQTLAYHKSPVNAVKESLDSIKEALSERSDHFALEENLANIGDMMSSVRMLLACLEPGVINNEIVGEESADINGDCGIEILCRVIQRYVNDRLQLSMLLLVTSILFDELQDTVPTRVAIYVQAYRAIKWIITTEPETISQNSLESTLHMLSMHDEPTTDVLPSLLIDYYLRNKGGKLMMELLNKPGALNIEMMPTAAATIVQLLWPLGPTMSLLEFLLSKVQFSRLKHYIEQELNTWCDYCPAYTSYLLAHCHLHNGNFDQAVKTFLHGGGKINSEEVHLSRLLQTDEDHDTDLIEIQYYIKILQIFEGLDMHEQVITVATHAISKVNQDDSRLAIFASSVFRHSLALHRHVDAYKAILWNPDPELRKDCLRALVVTLCERKEYKTLVEYPYDDLHEDLVNILEHRARCSDLFNTTHKYYDLLYAFHVYRRNYRRAASTMYEQAWRIGTEQGRYNALNRKHVCLISAVTCLHLVDSDNRWIVHPAITQEPAPMRGSESPKRNHDGTGVELSSGKRKLVVCEIADIQKEILLVEARLKISAETKDEAASGASMSASETITWLTHAGLYEDAFTIGTEFNISLTSIFQSLATRCVRSSYCANDSQVSSWLSKQDRTTLDDGHSSESDVAWRYLKEFLGKYGKSSGCYRTVLTTLLSYSCTLPAWFVNDYKRLNCPELIRQLICYDYLEKATSLCLEYVDAVMGIGSEYLNITSTLLTTGKQVWLPYNEIEQLLYVLNGMRSQEKYNQLHQLVSAKMEDYFEVAERATTAMVQTYVY</sequence>
<dbReference type="Pfam" id="PF23354">
    <property type="entry name" value="TPR_NUP160_120_M"/>
    <property type="match status" value="1"/>
</dbReference>
<evidence type="ECO:0008006" key="11">
    <source>
        <dbReference type="Google" id="ProtNLM"/>
    </source>
</evidence>
<dbReference type="InterPro" id="IPR021717">
    <property type="entry name" value="Nucleoporin_Nup160"/>
</dbReference>
<feature type="region of interest" description="Disordered" evidence="4">
    <location>
        <begin position="1059"/>
        <end position="1078"/>
    </location>
</feature>
<feature type="domain" description="NUP160 C-terminal TPR" evidence="7">
    <location>
        <begin position="1090"/>
        <end position="1339"/>
    </location>
</feature>
<feature type="domain" description="Nucleoporin Nup120/160 beta-propeller" evidence="5">
    <location>
        <begin position="66"/>
        <end position="523"/>
    </location>
</feature>
<gene>
    <name evidence="9" type="ORF">CVLEPA_LOCUS1326</name>
</gene>
<dbReference type="Pfam" id="PF23347">
    <property type="entry name" value="TPR_Nup160_C"/>
    <property type="match status" value="1"/>
</dbReference>
<dbReference type="InterPro" id="IPR059141">
    <property type="entry name" value="Beta-prop_Nup120_160"/>
</dbReference>
<proteinExistence type="predicted"/>
<evidence type="ECO:0000256" key="1">
    <source>
        <dbReference type="ARBA" id="ARBA00004123"/>
    </source>
</evidence>
<accession>A0ABP0EY20</accession>
<evidence type="ECO:0000259" key="7">
    <source>
        <dbReference type="Pfam" id="PF23347"/>
    </source>
</evidence>
<keyword evidence="10" id="KW-1185">Reference proteome</keyword>
<evidence type="ECO:0000313" key="10">
    <source>
        <dbReference type="Proteomes" id="UP001642483"/>
    </source>
</evidence>
<evidence type="ECO:0000256" key="4">
    <source>
        <dbReference type="SAM" id="MobiDB-lite"/>
    </source>
</evidence>
<feature type="domain" description="NUP160 middle TPR" evidence="8">
    <location>
        <begin position="774"/>
        <end position="1042"/>
    </location>
</feature>
<feature type="compositionally biased region" description="Basic and acidic residues" evidence="4">
    <location>
        <begin position="1066"/>
        <end position="1075"/>
    </location>
</feature>
<dbReference type="EMBL" id="CAWYQH010000001">
    <property type="protein sequence ID" value="CAK8672372.1"/>
    <property type="molecule type" value="Genomic_DNA"/>
</dbReference>
<reference evidence="9 10" key="1">
    <citation type="submission" date="2024-02" db="EMBL/GenBank/DDBJ databases">
        <authorList>
            <person name="Daric V."/>
            <person name="Darras S."/>
        </authorList>
    </citation>
    <scope>NUCLEOTIDE SEQUENCE [LARGE SCALE GENOMIC DNA]</scope>
</reference>
<evidence type="ECO:0000259" key="6">
    <source>
        <dbReference type="Pfam" id="PF23345"/>
    </source>
</evidence>
<dbReference type="InterPro" id="IPR056535">
    <property type="entry name" value="TPR_NUP160_M"/>
</dbReference>
<feature type="domain" description="NUP160 helical" evidence="6">
    <location>
        <begin position="545"/>
        <end position="721"/>
    </location>
</feature>
<evidence type="ECO:0000256" key="2">
    <source>
        <dbReference type="ARBA" id="ARBA00022448"/>
    </source>
</evidence>
<keyword evidence="2" id="KW-0813">Transport</keyword>
<dbReference type="Pfam" id="PF23345">
    <property type="entry name" value="NUP160_helical"/>
    <property type="match status" value="1"/>
</dbReference>
<protein>
    <recommendedName>
        <fullName evidence="11">Nuclear pore complex protein Nup160</fullName>
    </recommendedName>
</protein>
<evidence type="ECO:0000259" key="5">
    <source>
        <dbReference type="Pfam" id="PF11715"/>
    </source>
</evidence>
<organism evidence="9 10">
    <name type="scientific">Clavelina lepadiformis</name>
    <name type="common">Light-bulb sea squirt</name>
    <name type="synonym">Ascidia lepadiformis</name>
    <dbReference type="NCBI Taxonomy" id="159417"/>
    <lineage>
        <taxon>Eukaryota</taxon>
        <taxon>Metazoa</taxon>
        <taxon>Chordata</taxon>
        <taxon>Tunicata</taxon>
        <taxon>Ascidiacea</taxon>
        <taxon>Aplousobranchia</taxon>
        <taxon>Clavelinidae</taxon>
        <taxon>Clavelina</taxon>
    </lineage>
</organism>
<evidence type="ECO:0000313" key="9">
    <source>
        <dbReference type="EMBL" id="CAK8672372.1"/>
    </source>
</evidence>
<dbReference type="Proteomes" id="UP001642483">
    <property type="component" value="Unassembled WGS sequence"/>
</dbReference>
<dbReference type="InterPro" id="IPR056536">
    <property type="entry name" value="TPR_NUP160_C"/>
</dbReference>
<evidence type="ECO:0000259" key="8">
    <source>
        <dbReference type="Pfam" id="PF23354"/>
    </source>
</evidence>
<comment type="subcellular location">
    <subcellularLocation>
        <location evidence="1">Nucleus</location>
    </subcellularLocation>
</comment>